<gene>
    <name evidence="4" type="ORF">CHS0354_012085</name>
</gene>
<reference evidence="4" key="1">
    <citation type="journal article" date="2021" name="Genome Biol. Evol.">
        <title>A High-Quality Reference Genome for a Parasitic Bivalve with Doubly Uniparental Inheritance (Bivalvia: Unionida).</title>
        <authorList>
            <person name="Smith C.H."/>
        </authorList>
    </citation>
    <scope>NUCLEOTIDE SEQUENCE</scope>
    <source>
        <strain evidence="4">CHS0354</strain>
    </source>
</reference>
<protein>
    <submittedName>
        <fullName evidence="4">Uncharacterized protein</fullName>
    </submittedName>
</protein>
<dbReference type="CDD" id="cd10229">
    <property type="entry name" value="ASKHA_NBD_HSP70_HSPA12"/>
    <property type="match status" value="1"/>
</dbReference>
<keyword evidence="5" id="KW-1185">Reference proteome</keyword>
<dbReference type="InterPro" id="IPR043129">
    <property type="entry name" value="ATPase_NBD"/>
</dbReference>
<dbReference type="Gene3D" id="3.30.420.40">
    <property type="match status" value="2"/>
</dbReference>
<dbReference type="SUPFAM" id="SSF53067">
    <property type="entry name" value="Actin-like ATPase domain"/>
    <property type="match status" value="2"/>
</dbReference>
<evidence type="ECO:0000256" key="2">
    <source>
        <dbReference type="ARBA" id="ARBA00022741"/>
    </source>
</evidence>
<keyword evidence="2" id="KW-0547">Nucleotide-binding</keyword>
<keyword evidence="3" id="KW-0067">ATP-binding</keyword>
<sequence>MKLKDDQGRDMPAMKVFSESIRYLKDHLLESLRDRYPDTRDTDIYWVITVLAFWDDGAKQFMREAGNKDGIPNNQLDLALEPEAAAICCKSISVKLNGSSFEPGTQFILVDLGGGTADMTIHVVRESGCLTELSPPSGGPWGGTKVDAAFDKMVEEIYGKSAVSSFIQNSKADDLDLKREFELKKRLFDGEKVNFRSLRKLNKILKKNGQSLENKLSGTIYEGKVMKKADRVYVAGSIMSEMFEDVKENIIQHMRELLRQHPDVNMIIMVGGFSDSNIIKKAVREAFCNKTVIIPDDAVLAVLKEAVMYRCNTSLIISRSIPFTYGVSVAVPFDVNKHPESKKMYKDGYYKCEDNFKVFFRAGETVIPGKTTVQYICNASTATRANVEIYGTKSKYPLYVDEPECRCIGSVQLLLNDSKCLGLRPIHITMSFESTELSVRAEEEGTINAVMAKFNFLN</sequence>
<comment type="similarity">
    <text evidence="1">Belongs to the heat shock protein 70 family.</text>
</comment>
<accession>A0AAE0SA21</accession>
<dbReference type="Gene3D" id="3.90.640.10">
    <property type="entry name" value="Actin, Chain A, domain 4"/>
    <property type="match status" value="1"/>
</dbReference>
<dbReference type="Pfam" id="PF00012">
    <property type="entry name" value="HSP70"/>
    <property type="match status" value="1"/>
</dbReference>
<evidence type="ECO:0000313" key="4">
    <source>
        <dbReference type="EMBL" id="KAK3588039.1"/>
    </source>
</evidence>
<dbReference type="GO" id="GO:0140662">
    <property type="term" value="F:ATP-dependent protein folding chaperone"/>
    <property type="evidence" value="ECO:0007669"/>
    <property type="project" value="InterPro"/>
</dbReference>
<dbReference type="InterPro" id="IPR013126">
    <property type="entry name" value="Hsp_70_fam"/>
</dbReference>
<reference evidence="4" key="3">
    <citation type="submission" date="2023-05" db="EMBL/GenBank/DDBJ databases">
        <authorList>
            <person name="Smith C.H."/>
        </authorList>
    </citation>
    <scope>NUCLEOTIDE SEQUENCE</scope>
    <source>
        <strain evidence="4">CHS0354</strain>
        <tissue evidence="4">Mantle</tissue>
    </source>
</reference>
<proteinExistence type="inferred from homology"/>
<dbReference type="EMBL" id="JAEAOA010000745">
    <property type="protein sequence ID" value="KAK3588039.1"/>
    <property type="molecule type" value="Genomic_DNA"/>
</dbReference>
<dbReference type="AlphaFoldDB" id="A0AAE0SA21"/>
<comment type="caution">
    <text evidence="4">The sequence shown here is derived from an EMBL/GenBank/DDBJ whole genome shotgun (WGS) entry which is preliminary data.</text>
</comment>
<name>A0AAE0SA21_9BIVA</name>
<dbReference type="Proteomes" id="UP001195483">
    <property type="component" value="Unassembled WGS sequence"/>
</dbReference>
<dbReference type="PANTHER" id="PTHR14187:SF5">
    <property type="entry name" value="HEAT SHOCK 70 KDA PROTEIN 12A"/>
    <property type="match status" value="1"/>
</dbReference>
<dbReference type="GO" id="GO:0005524">
    <property type="term" value="F:ATP binding"/>
    <property type="evidence" value="ECO:0007669"/>
    <property type="project" value="UniProtKB-KW"/>
</dbReference>
<evidence type="ECO:0000256" key="1">
    <source>
        <dbReference type="ARBA" id="ARBA00007381"/>
    </source>
</evidence>
<evidence type="ECO:0000256" key="3">
    <source>
        <dbReference type="ARBA" id="ARBA00022840"/>
    </source>
</evidence>
<organism evidence="4 5">
    <name type="scientific">Potamilus streckersoni</name>
    <dbReference type="NCBI Taxonomy" id="2493646"/>
    <lineage>
        <taxon>Eukaryota</taxon>
        <taxon>Metazoa</taxon>
        <taxon>Spiralia</taxon>
        <taxon>Lophotrochozoa</taxon>
        <taxon>Mollusca</taxon>
        <taxon>Bivalvia</taxon>
        <taxon>Autobranchia</taxon>
        <taxon>Heteroconchia</taxon>
        <taxon>Palaeoheterodonta</taxon>
        <taxon>Unionida</taxon>
        <taxon>Unionoidea</taxon>
        <taxon>Unionidae</taxon>
        <taxon>Ambleminae</taxon>
        <taxon>Lampsilini</taxon>
        <taxon>Potamilus</taxon>
    </lineage>
</organism>
<reference evidence="4" key="2">
    <citation type="journal article" date="2021" name="Genome Biol. Evol.">
        <title>Developing a high-quality reference genome for a parasitic bivalve with doubly uniparental inheritance (Bivalvia: Unionida).</title>
        <authorList>
            <person name="Smith C.H."/>
        </authorList>
    </citation>
    <scope>NUCLEOTIDE SEQUENCE</scope>
    <source>
        <strain evidence="4">CHS0354</strain>
        <tissue evidence="4">Mantle</tissue>
    </source>
</reference>
<dbReference type="PANTHER" id="PTHR14187">
    <property type="entry name" value="ALPHA KINASE/ELONGATION FACTOR 2 KINASE"/>
    <property type="match status" value="1"/>
</dbReference>
<evidence type="ECO:0000313" key="5">
    <source>
        <dbReference type="Proteomes" id="UP001195483"/>
    </source>
</evidence>